<dbReference type="Pfam" id="PF00781">
    <property type="entry name" value="DAGK_cat"/>
    <property type="match status" value="1"/>
</dbReference>
<dbReference type="SUPFAM" id="SSF111331">
    <property type="entry name" value="NAD kinase/diacylglycerol kinase-like"/>
    <property type="match status" value="1"/>
</dbReference>
<dbReference type="Proteomes" id="UP000253065">
    <property type="component" value="Unassembled WGS sequence"/>
</dbReference>
<dbReference type="GO" id="GO:0008654">
    <property type="term" value="P:phospholipid biosynthetic process"/>
    <property type="evidence" value="ECO:0007669"/>
    <property type="project" value="InterPro"/>
</dbReference>
<keyword evidence="3" id="KW-0418">Kinase</keyword>
<name>A0A368V7H9_MARNT</name>
<reference evidence="3 4" key="1">
    <citation type="submission" date="2018-07" db="EMBL/GenBank/DDBJ databases">
        <title>Freshwater and sediment microbial communities from various areas in North America, analyzing microbe dynamics in response to fracking.</title>
        <authorList>
            <person name="Lamendella R."/>
        </authorList>
    </citation>
    <scope>NUCLEOTIDE SEQUENCE [LARGE SCALE GENOMIC DNA]</scope>
    <source>
        <strain evidence="3 4">114E</strain>
        <strain evidence="2 5">114E_o</strain>
    </source>
</reference>
<protein>
    <submittedName>
        <fullName evidence="3">YegS/Rv2252/BmrU family lipid kinase</fullName>
    </submittedName>
</protein>
<gene>
    <name evidence="3" type="ORF">DET51_105351</name>
    <name evidence="2" type="ORF">DET64_105352</name>
</gene>
<dbReference type="GO" id="GO:0019242">
    <property type="term" value="P:methylglyoxal biosynthetic process"/>
    <property type="evidence" value="ECO:0007669"/>
    <property type="project" value="InterPro"/>
</dbReference>
<evidence type="ECO:0000313" key="3">
    <source>
        <dbReference type="EMBL" id="RCW34971.1"/>
    </source>
</evidence>
<dbReference type="InterPro" id="IPR001206">
    <property type="entry name" value="Diacylglycerol_kinase_cat_dom"/>
</dbReference>
<evidence type="ECO:0000313" key="5">
    <source>
        <dbReference type="Proteomes" id="UP000253065"/>
    </source>
</evidence>
<dbReference type="Gene3D" id="3.40.50.10330">
    <property type="entry name" value="Probable inorganic polyphosphate/atp-NAD kinase, domain 1"/>
    <property type="match status" value="1"/>
</dbReference>
<evidence type="ECO:0000313" key="2">
    <source>
        <dbReference type="EMBL" id="RBP74222.1"/>
    </source>
</evidence>
<dbReference type="PANTHER" id="PTHR30492">
    <property type="entry name" value="METHYLGLYOXAL SYNTHASE"/>
    <property type="match status" value="1"/>
</dbReference>
<dbReference type="EMBL" id="QPJB01000005">
    <property type="protein sequence ID" value="RCW34971.1"/>
    <property type="molecule type" value="Genomic_DNA"/>
</dbReference>
<dbReference type="RefSeq" id="WP_022992328.1">
    <property type="nucleotide sequence ID" value="NZ_QNSA01000005.1"/>
</dbReference>
<dbReference type="InterPro" id="IPR005218">
    <property type="entry name" value="Diacylglycerol/lipid_kinase"/>
</dbReference>
<dbReference type="InterPro" id="IPR016064">
    <property type="entry name" value="NAD/diacylglycerol_kinase_sf"/>
</dbReference>
<dbReference type="Proteomes" id="UP000252795">
    <property type="component" value="Unassembled WGS sequence"/>
</dbReference>
<dbReference type="InterPro" id="IPR045540">
    <property type="entry name" value="YegS/DAGK_C"/>
</dbReference>
<dbReference type="InterPro" id="IPR017438">
    <property type="entry name" value="ATP-NAD_kinase_N"/>
</dbReference>
<comment type="caution">
    <text evidence="3">The sequence shown here is derived from an EMBL/GenBank/DDBJ whole genome shotgun (WGS) entry which is preliminary data.</text>
</comment>
<sequence length="290" mass="31372">MQYWLAVNKKAGKENNDGDVYWCEKLTAAGVDPIIPCGFDDLGWTQSVTVGDCIIAAGGDGSVNRAAAICRERDAILAILPTGTANDFARNLWLPSDPDQIARLIASMQWRWVDVAELNGLIFLNVAHIGLATLPARYVAPSSKQWLGRFSYAATLLKRLGAQRGFHASIQCDTGYLKGRWLSISVATGAFYGGGQQIPQASANDGQLDIVAVRPRSLLSLVTTFAIMRLLRRAPRKHSTVVHLKSSHCHIQTSNPKTVTADGEVFAKTPINVTCLPGSLAVVCEKIVET</sequence>
<keyword evidence="5" id="KW-1185">Reference proteome</keyword>
<feature type="domain" description="DAGKc" evidence="1">
    <location>
        <begin position="52"/>
        <end position="122"/>
    </location>
</feature>
<dbReference type="GO" id="GO:0008929">
    <property type="term" value="F:methylglyoxal synthase activity"/>
    <property type="evidence" value="ECO:0007669"/>
    <property type="project" value="InterPro"/>
</dbReference>
<dbReference type="Gene3D" id="2.60.200.40">
    <property type="match status" value="1"/>
</dbReference>
<dbReference type="GO" id="GO:0005524">
    <property type="term" value="F:ATP binding"/>
    <property type="evidence" value="ECO:0007669"/>
    <property type="project" value="InterPro"/>
</dbReference>
<dbReference type="InterPro" id="IPR004363">
    <property type="entry name" value="Methylgl_synth"/>
</dbReference>
<proteinExistence type="predicted"/>
<evidence type="ECO:0000259" key="1">
    <source>
        <dbReference type="PROSITE" id="PS50146"/>
    </source>
</evidence>
<dbReference type="GO" id="GO:0005829">
    <property type="term" value="C:cytosol"/>
    <property type="evidence" value="ECO:0007669"/>
    <property type="project" value="TreeGrafter"/>
</dbReference>
<dbReference type="PROSITE" id="PS50146">
    <property type="entry name" value="DAGK"/>
    <property type="match status" value="1"/>
</dbReference>
<organism evidence="3 4">
    <name type="scientific">Marinobacter nauticus</name>
    <name type="common">Marinobacter hydrocarbonoclasticus</name>
    <name type="synonym">Marinobacter aquaeolei</name>
    <dbReference type="NCBI Taxonomy" id="2743"/>
    <lineage>
        <taxon>Bacteria</taxon>
        <taxon>Pseudomonadati</taxon>
        <taxon>Pseudomonadota</taxon>
        <taxon>Gammaproteobacteria</taxon>
        <taxon>Pseudomonadales</taxon>
        <taxon>Marinobacteraceae</taxon>
        <taxon>Marinobacter</taxon>
    </lineage>
</organism>
<evidence type="ECO:0000313" key="4">
    <source>
        <dbReference type="Proteomes" id="UP000252795"/>
    </source>
</evidence>
<dbReference type="NCBIfam" id="TIGR00147">
    <property type="entry name" value="YegS/Rv2252/BmrU family lipid kinase"/>
    <property type="match status" value="1"/>
</dbReference>
<dbReference type="AlphaFoldDB" id="A0A368V7H9"/>
<accession>A0A368V7H9</accession>
<keyword evidence="3" id="KW-0808">Transferase</keyword>
<dbReference type="Pfam" id="PF19279">
    <property type="entry name" value="YegS_C"/>
    <property type="match status" value="1"/>
</dbReference>
<dbReference type="PANTHER" id="PTHR30492:SF0">
    <property type="entry name" value="METHYLGLYOXAL SYNTHASE"/>
    <property type="match status" value="1"/>
</dbReference>
<dbReference type="EMBL" id="QNSA01000005">
    <property type="protein sequence ID" value="RBP74222.1"/>
    <property type="molecule type" value="Genomic_DNA"/>
</dbReference>
<dbReference type="GO" id="GO:0016301">
    <property type="term" value="F:kinase activity"/>
    <property type="evidence" value="ECO:0007669"/>
    <property type="project" value="UniProtKB-KW"/>
</dbReference>